<keyword evidence="2" id="KW-1185">Reference proteome</keyword>
<proteinExistence type="predicted"/>
<organism evidence="1 2">
    <name type="scientific">Bacillus carboniphilus</name>
    <dbReference type="NCBI Taxonomy" id="86663"/>
    <lineage>
        <taxon>Bacteria</taxon>
        <taxon>Bacillati</taxon>
        <taxon>Bacillota</taxon>
        <taxon>Bacilli</taxon>
        <taxon>Bacillales</taxon>
        <taxon>Bacillaceae</taxon>
        <taxon>Bacillus</taxon>
    </lineage>
</organism>
<protein>
    <submittedName>
        <fullName evidence="1">Uncharacterized protein</fullName>
    </submittedName>
</protein>
<evidence type="ECO:0000313" key="2">
    <source>
        <dbReference type="Proteomes" id="UP001500782"/>
    </source>
</evidence>
<accession>A0ABP3G104</accession>
<reference evidence="2" key="1">
    <citation type="journal article" date="2019" name="Int. J. Syst. Evol. Microbiol.">
        <title>The Global Catalogue of Microorganisms (GCM) 10K type strain sequencing project: providing services to taxonomists for standard genome sequencing and annotation.</title>
        <authorList>
            <consortium name="The Broad Institute Genomics Platform"/>
            <consortium name="The Broad Institute Genome Sequencing Center for Infectious Disease"/>
            <person name="Wu L."/>
            <person name="Ma J."/>
        </authorList>
    </citation>
    <scope>NUCLEOTIDE SEQUENCE [LARGE SCALE GENOMIC DNA]</scope>
    <source>
        <strain evidence="2">JCM 9731</strain>
    </source>
</reference>
<dbReference type="Proteomes" id="UP001500782">
    <property type="component" value="Unassembled WGS sequence"/>
</dbReference>
<gene>
    <name evidence="1" type="ORF">GCM10008967_20760</name>
</gene>
<comment type="caution">
    <text evidence="1">The sequence shown here is derived from an EMBL/GenBank/DDBJ whole genome shotgun (WGS) entry which is preliminary data.</text>
</comment>
<name>A0ABP3G104_9BACI</name>
<sequence>MNILFSLILAFIRFGIKAAFFVNKIGHTFRGLVRMPNFA</sequence>
<evidence type="ECO:0000313" key="1">
    <source>
        <dbReference type="EMBL" id="GAA0330106.1"/>
    </source>
</evidence>
<dbReference type="EMBL" id="BAAADJ010000021">
    <property type="protein sequence ID" value="GAA0330106.1"/>
    <property type="molecule type" value="Genomic_DNA"/>
</dbReference>